<dbReference type="Pfam" id="PF01044">
    <property type="entry name" value="Vinculin"/>
    <property type="match status" value="2"/>
</dbReference>
<organism evidence="6 7">
    <name type="scientific">Rotaria sordida</name>
    <dbReference type="NCBI Taxonomy" id="392033"/>
    <lineage>
        <taxon>Eukaryota</taxon>
        <taxon>Metazoa</taxon>
        <taxon>Spiralia</taxon>
        <taxon>Gnathifera</taxon>
        <taxon>Rotifera</taxon>
        <taxon>Eurotatoria</taxon>
        <taxon>Bdelloidea</taxon>
        <taxon>Philodinida</taxon>
        <taxon>Philodinidae</taxon>
        <taxon>Rotaria</taxon>
    </lineage>
</organism>
<keyword evidence="3" id="KW-0963">Cytoplasm</keyword>
<evidence type="ECO:0000256" key="3">
    <source>
        <dbReference type="ARBA" id="ARBA00022490"/>
    </source>
</evidence>
<evidence type="ECO:0000313" key="5">
    <source>
        <dbReference type="EMBL" id="CAF0815042.1"/>
    </source>
</evidence>
<evidence type="ECO:0000256" key="1">
    <source>
        <dbReference type="ARBA" id="ARBA00004496"/>
    </source>
</evidence>
<dbReference type="AlphaFoldDB" id="A0A818JNX5"/>
<evidence type="ECO:0000313" key="7">
    <source>
        <dbReference type="Proteomes" id="UP000663874"/>
    </source>
</evidence>
<gene>
    <name evidence="6" type="ORF">FNK824_LOCUS790</name>
    <name evidence="5" type="ORF">SEV965_LOCUS1323</name>
</gene>
<dbReference type="SUPFAM" id="SSF47220">
    <property type="entry name" value="alpha-catenin/vinculin-like"/>
    <property type="match status" value="3"/>
</dbReference>
<dbReference type="InterPro" id="IPR001033">
    <property type="entry name" value="Alpha_catenin"/>
</dbReference>
<dbReference type="GO" id="GO:0007155">
    <property type="term" value="P:cell adhesion"/>
    <property type="evidence" value="ECO:0007669"/>
    <property type="project" value="InterPro"/>
</dbReference>
<dbReference type="Proteomes" id="UP000663874">
    <property type="component" value="Unassembled WGS sequence"/>
</dbReference>
<evidence type="ECO:0000256" key="2">
    <source>
        <dbReference type="ARBA" id="ARBA00008376"/>
    </source>
</evidence>
<evidence type="ECO:0000256" key="4">
    <source>
        <dbReference type="SAM" id="MobiDB-lite"/>
    </source>
</evidence>
<dbReference type="PRINTS" id="PR00805">
    <property type="entry name" value="ALPHACATENIN"/>
</dbReference>
<dbReference type="GO" id="GO:0007266">
    <property type="term" value="P:Rho protein signal transduction"/>
    <property type="evidence" value="ECO:0007669"/>
    <property type="project" value="InterPro"/>
</dbReference>
<dbReference type="InterPro" id="IPR006077">
    <property type="entry name" value="Vinculin/catenin"/>
</dbReference>
<dbReference type="GO" id="GO:0005737">
    <property type="term" value="C:cytoplasm"/>
    <property type="evidence" value="ECO:0007669"/>
    <property type="project" value="UniProtKB-SubCell"/>
</dbReference>
<dbReference type="InterPro" id="IPR036723">
    <property type="entry name" value="Alpha-catenin/vinculin-like_sf"/>
</dbReference>
<comment type="caution">
    <text evidence="6">The sequence shown here is derived from an EMBL/GenBank/DDBJ whole genome shotgun (WGS) entry which is preliminary data.</text>
</comment>
<name>A0A818JNX5_9BILA</name>
<dbReference type="Gene3D" id="1.20.120.230">
    <property type="entry name" value="Alpha-catenin/vinculin-like"/>
    <property type="match status" value="4"/>
</dbReference>
<accession>A0A818JNX5</accession>
<evidence type="ECO:0008006" key="8">
    <source>
        <dbReference type="Google" id="ProtNLM"/>
    </source>
</evidence>
<dbReference type="InterPro" id="IPR030045">
    <property type="entry name" value="CTNNAL1"/>
</dbReference>
<dbReference type="GO" id="GO:0045296">
    <property type="term" value="F:cadherin binding"/>
    <property type="evidence" value="ECO:0007669"/>
    <property type="project" value="InterPro"/>
</dbReference>
<dbReference type="PANTHER" id="PTHR46342">
    <property type="entry name" value="ALPHA-CATULIN"/>
    <property type="match status" value="1"/>
</dbReference>
<dbReference type="EMBL" id="CAJOBE010000036">
    <property type="protein sequence ID" value="CAF3547641.1"/>
    <property type="molecule type" value="Genomic_DNA"/>
</dbReference>
<reference evidence="6" key="1">
    <citation type="submission" date="2021-02" db="EMBL/GenBank/DDBJ databases">
        <authorList>
            <person name="Nowell W R."/>
        </authorList>
    </citation>
    <scope>NUCLEOTIDE SEQUENCE</scope>
</reference>
<dbReference type="Proteomes" id="UP000663889">
    <property type="component" value="Unassembled WGS sequence"/>
</dbReference>
<protein>
    <recommendedName>
        <fullName evidence="8">Alpha-catulin</fullName>
    </recommendedName>
</protein>
<evidence type="ECO:0000313" key="6">
    <source>
        <dbReference type="EMBL" id="CAF3547641.1"/>
    </source>
</evidence>
<feature type="region of interest" description="Disordered" evidence="4">
    <location>
        <begin position="730"/>
        <end position="757"/>
    </location>
</feature>
<comment type="similarity">
    <text evidence="2">Belongs to the vinculin/alpha-catenin family.</text>
</comment>
<dbReference type="EMBL" id="CAJNOU010000025">
    <property type="protein sequence ID" value="CAF0815042.1"/>
    <property type="molecule type" value="Genomic_DNA"/>
</dbReference>
<feature type="compositionally biased region" description="Basic and acidic residues" evidence="4">
    <location>
        <begin position="737"/>
        <end position="752"/>
    </location>
</feature>
<dbReference type="GO" id="GO:0051015">
    <property type="term" value="F:actin filament binding"/>
    <property type="evidence" value="ECO:0007669"/>
    <property type="project" value="InterPro"/>
</dbReference>
<comment type="subcellular location">
    <subcellularLocation>
        <location evidence="1">Cytoplasm</location>
    </subcellularLocation>
</comment>
<sequence length="770" mass="87589">MASANKGFSFQKSLEIKTKSIETTLVPLVTQISTLVNFKDKPRCSSTTNEKTLNAINRVGEAVHMAVERFVSVGESIGNENPEIKSDLIDTCREARIAGEAIKRITCIESDILGKPICITDRQSMVQAARGLLTAVTRVLLLADIVIVKQIISVKKKVMSTLNRLEGVTSFSEFVKLFGIYGTQMIDLAHLTGDRQNDLKDERRRSQLSASRTILEKSTMLILTSSKAYLRHNECLHARKCRDLVYSQVRRALDMVQLIVYDSGSTTLNNTSTLTLLLAKNEINFIKSLRQFEYAIEMLNVSSTSTTKEQFEQLCNTTIDNSQDFTDSIYISIEQREKVLEYHKKLQDQLAEIIKLISDKQNDAFLSAIQTIQQVAREFRQQLEQMAMFRASEFFRTHDESVLLNELKTYSLTNRIDLLQDSIDQFREQADIAIELSKLLRHISSCDQLQVSSEYHDMVFQNLSNMIISSSESLAAHSNSRVAKENLDVLCRFWEQQINDFSILVKEIQDVMEGRREKTVYLSLPRPGKHGTTPKVGFKPTKLDAEEQAKVAKAGLEMKLITSEMDAEAEKWDEPQNEIAKRAKNMSSMAFSMYLFTRGEGTLRTTQDLFTQAYYFVEEGTRLSTIVREFATQIPNKTSRQEILIQLEQIPLMCHQLKLKLKTPALGKSSTFSKVDAVICETRDLMHAITRLCTMVFICQSKYNIIDSRSAPTTNNTIYSRAPLSTSKRPLLYRTTSTERDDRLETTSERPLRSSSLQRPACYLPALDRI</sequence>
<dbReference type="PANTHER" id="PTHR46342:SF1">
    <property type="entry name" value="ALPHA-CATULIN"/>
    <property type="match status" value="1"/>
</dbReference>
<proteinExistence type="inferred from homology"/>